<keyword evidence="2" id="KW-1185">Reference proteome</keyword>
<sequence length="355" mass="39417">MVSEGDNGRAMRRVYLVINTLLLSLGTSGGPLLMRLYFVHGGKSVWLSSWLETGGWPIMFVPLAISYFRRRSSEGPSARVVLMNPFVFLMSAVIGILTGLDDYLYAYGVARLPVSTSALIIATQLGFTAAFAFLLVRQKFTSYSINAVFLLTIGAGVLAMHASSDRPDGESNKQYYMGFFMTLGAAALYGFVLPLIELTYKKAKLAISYSLVLEVQFVMCFFATLFCTIGMIVNKDFQAMPREAKDYGLGEMKYWMVIVWNAIIWQFFFLGAIGVIHFSSSLFSGIIIAVLLPVTEILAVVIYREKFQVEKAVSTVLSIWGFVSYFYGEIKESNKQKVPGEAESREGESQEVGIP</sequence>
<protein>
    <submittedName>
        <fullName evidence="1">Uncharacterized protein</fullName>
    </submittedName>
</protein>
<accession>A0ACB9MCG2</accession>
<proteinExistence type="predicted"/>
<gene>
    <name evidence="1" type="ORF">MLD38_034803</name>
</gene>
<comment type="caution">
    <text evidence="1">The sequence shown here is derived from an EMBL/GenBank/DDBJ whole genome shotgun (WGS) entry which is preliminary data.</text>
</comment>
<name>A0ACB9MCG2_9MYRT</name>
<dbReference type="Proteomes" id="UP001057402">
    <property type="component" value="Chromosome 10"/>
</dbReference>
<evidence type="ECO:0000313" key="2">
    <source>
        <dbReference type="Proteomes" id="UP001057402"/>
    </source>
</evidence>
<dbReference type="EMBL" id="CM042889">
    <property type="protein sequence ID" value="KAI4321420.1"/>
    <property type="molecule type" value="Genomic_DNA"/>
</dbReference>
<evidence type="ECO:0000313" key="1">
    <source>
        <dbReference type="EMBL" id="KAI4321420.1"/>
    </source>
</evidence>
<reference evidence="2" key="1">
    <citation type="journal article" date="2023" name="Front. Plant Sci.">
        <title>Chromosomal-level genome assembly of Melastoma candidum provides insights into trichome evolution.</title>
        <authorList>
            <person name="Zhong Y."/>
            <person name="Wu W."/>
            <person name="Sun C."/>
            <person name="Zou P."/>
            <person name="Liu Y."/>
            <person name="Dai S."/>
            <person name="Zhou R."/>
        </authorList>
    </citation>
    <scope>NUCLEOTIDE SEQUENCE [LARGE SCALE GENOMIC DNA]</scope>
</reference>
<organism evidence="1 2">
    <name type="scientific">Melastoma candidum</name>
    <dbReference type="NCBI Taxonomy" id="119954"/>
    <lineage>
        <taxon>Eukaryota</taxon>
        <taxon>Viridiplantae</taxon>
        <taxon>Streptophyta</taxon>
        <taxon>Embryophyta</taxon>
        <taxon>Tracheophyta</taxon>
        <taxon>Spermatophyta</taxon>
        <taxon>Magnoliopsida</taxon>
        <taxon>eudicotyledons</taxon>
        <taxon>Gunneridae</taxon>
        <taxon>Pentapetalae</taxon>
        <taxon>rosids</taxon>
        <taxon>malvids</taxon>
        <taxon>Myrtales</taxon>
        <taxon>Melastomataceae</taxon>
        <taxon>Melastomatoideae</taxon>
        <taxon>Melastomateae</taxon>
        <taxon>Melastoma</taxon>
    </lineage>
</organism>